<evidence type="ECO:0000256" key="6">
    <source>
        <dbReference type="ARBA" id="ARBA00022801"/>
    </source>
</evidence>
<protein>
    <recommendedName>
        <fullName evidence="1">RNA-directed DNA polymerase</fullName>
        <ecNumber evidence="1">2.7.7.49</ecNumber>
    </recommendedName>
</protein>
<dbReference type="InterPro" id="IPR041373">
    <property type="entry name" value="RT_RNaseH"/>
</dbReference>
<dbReference type="GO" id="GO:0003676">
    <property type="term" value="F:nucleic acid binding"/>
    <property type="evidence" value="ECO:0007669"/>
    <property type="project" value="InterPro"/>
</dbReference>
<sequence length="903" mass="102256">MALIGSIEPFNPSESDIISYIERMEQLFECNEVPKEKQVAMFLTLIGGEAYNVLKDLVDPVLPSTKTYKDLKEVLSNHYCPKKLVIAERYKFYGAQQDPSEDVKSFVAKLKKLSKFCKFGNFLNNAFRDKFVCGLRSENIKRKLLTEEDLSWDKAFKIAVSMELAEGQVRAMGPEMDAVNKLGGLILLRKGNHVITRKHDPESCPAKNWECYHCHKKGHTSRACRKPTINVLVKEIEENGEPAEEDSLDLGFISEIQSENEKSLKVKLQIEGRLVDFEIDSGACKTVMHLLDYKKLFSRLKLYHVGYNLKVVTGKSVKIIGKVKVTVARKNKIYCLPLVILDGSQVKLARANSAEQSSNKRTHYITEIREKFAAVFSERSNSFIDKFKVELKIKEGTQPIFHRSYDMPYALKEKVDLKLSKMVKADSDHCVLPLPEDIFACLSGNEYFTVIDLKGAYQQLQISETSRELLTINTHVGLFTYNRLTYGISAAPGIFQTVMDTMLSGPKLPIYLICDSSGYGVGAILSHRLNGEDRPVLFASSTLSQAEKKYSNLEREALALIFGLRKFHKYIFARKFVLITDHQPLQFIFARNKGIPVSAAARITRWAITLSGYNYNIEYKKGKLVSNADGLSRLPMDGVTDVPDCLYSFNLINNVPLHNGDVVSTLKKDNVLIKVVDMTISGWPNAIHDQQIKPYFKKRHELTVEQNCLLLGNKVVVPEALRNRILELFHEQHLGIVRTKMLLRSYCWWPGLNDDVEKFISSCEVCQQTQNFTSTNPLCSWPPAPNNFFRTRLWNKGKIVKVCSHSTYLVLIENEVKFVHADSIRPRYNDVTYGGYSDSLNNKEDQGDKVVQDNINSPTKNVTTMVTIPTSVASPQNSNECSTQTSVVTRSDRASKPPARLDL</sequence>
<evidence type="ECO:0000313" key="12">
    <source>
        <dbReference type="Proteomes" id="UP000801492"/>
    </source>
</evidence>
<dbReference type="Gene3D" id="3.30.70.270">
    <property type="match status" value="1"/>
</dbReference>
<dbReference type="OrthoDB" id="6740364at2759"/>
<evidence type="ECO:0000256" key="2">
    <source>
        <dbReference type="ARBA" id="ARBA00022679"/>
    </source>
</evidence>
<name>A0A8K0G361_IGNLU</name>
<keyword evidence="4" id="KW-0540">Nuclease</keyword>
<gene>
    <name evidence="11" type="ORF">ILUMI_21845</name>
</gene>
<dbReference type="GO" id="GO:0016787">
    <property type="term" value="F:hydrolase activity"/>
    <property type="evidence" value="ECO:0007669"/>
    <property type="project" value="UniProtKB-KW"/>
</dbReference>
<dbReference type="GO" id="GO:0003964">
    <property type="term" value="F:RNA-directed DNA polymerase activity"/>
    <property type="evidence" value="ECO:0007669"/>
    <property type="project" value="UniProtKB-KW"/>
</dbReference>
<dbReference type="GO" id="GO:0008270">
    <property type="term" value="F:zinc ion binding"/>
    <property type="evidence" value="ECO:0007669"/>
    <property type="project" value="UniProtKB-KW"/>
</dbReference>
<feature type="region of interest" description="Disordered" evidence="9">
    <location>
        <begin position="872"/>
        <end position="903"/>
    </location>
</feature>
<evidence type="ECO:0000256" key="5">
    <source>
        <dbReference type="ARBA" id="ARBA00022759"/>
    </source>
</evidence>
<keyword evidence="8" id="KW-0863">Zinc-finger</keyword>
<feature type="compositionally biased region" description="Basic and acidic residues" evidence="9">
    <location>
        <begin position="890"/>
        <end position="903"/>
    </location>
</feature>
<dbReference type="GO" id="GO:0004519">
    <property type="term" value="F:endonuclease activity"/>
    <property type="evidence" value="ECO:0007669"/>
    <property type="project" value="UniProtKB-KW"/>
</dbReference>
<keyword evidence="8" id="KW-0479">Metal-binding</keyword>
<dbReference type="Gene3D" id="3.10.20.370">
    <property type="match status" value="1"/>
</dbReference>
<dbReference type="SUPFAM" id="SSF56672">
    <property type="entry name" value="DNA/RNA polymerases"/>
    <property type="match status" value="1"/>
</dbReference>
<keyword evidence="5" id="KW-0255">Endonuclease</keyword>
<dbReference type="PROSITE" id="PS50158">
    <property type="entry name" value="ZF_CCHC"/>
    <property type="match status" value="1"/>
</dbReference>
<dbReference type="InterPro" id="IPR000477">
    <property type="entry name" value="RT_dom"/>
</dbReference>
<keyword evidence="12" id="KW-1185">Reference proteome</keyword>
<evidence type="ECO:0000259" key="10">
    <source>
        <dbReference type="PROSITE" id="PS50158"/>
    </source>
</evidence>
<dbReference type="Proteomes" id="UP000801492">
    <property type="component" value="Unassembled WGS sequence"/>
</dbReference>
<dbReference type="CDD" id="cd09274">
    <property type="entry name" value="RNase_HI_RT_Ty3"/>
    <property type="match status" value="1"/>
</dbReference>
<dbReference type="InterPro" id="IPR043128">
    <property type="entry name" value="Rev_trsase/Diguanyl_cyclase"/>
</dbReference>
<dbReference type="InterPro" id="IPR043502">
    <property type="entry name" value="DNA/RNA_pol_sf"/>
</dbReference>
<keyword evidence="6" id="KW-0378">Hydrolase</keyword>
<evidence type="ECO:0000256" key="4">
    <source>
        <dbReference type="ARBA" id="ARBA00022722"/>
    </source>
</evidence>
<evidence type="ECO:0000256" key="9">
    <source>
        <dbReference type="SAM" id="MobiDB-lite"/>
    </source>
</evidence>
<keyword evidence="2" id="KW-0808">Transferase</keyword>
<proteinExistence type="predicted"/>
<accession>A0A8K0G361</accession>
<evidence type="ECO:0000256" key="7">
    <source>
        <dbReference type="ARBA" id="ARBA00022918"/>
    </source>
</evidence>
<evidence type="ECO:0000313" key="11">
    <source>
        <dbReference type="EMBL" id="KAF2884326.1"/>
    </source>
</evidence>
<dbReference type="Pfam" id="PF00078">
    <property type="entry name" value="RVT_1"/>
    <property type="match status" value="1"/>
</dbReference>
<comment type="caution">
    <text evidence="11">The sequence shown here is derived from an EMBL/GenBank/DDBJ whole genome shotgun (WGS) entry which is preliminary data.</text>
</comment>
<dbReference type="InterPro" id="IPR050951">
    <property type="entry name" value="Retrovirus_Pol_polyprotein"/>
</dbReference>
<dbReference type="Pfam" id="PF17917">
    <property type="entry name" value="RT_RNaseH"/>
    <property type="match status" value="1"/>
</dbReference>
<reference evidence="11" key="1">
    <citation type="submission" date="2019-08" db="EMBL/GenBank/DDBJ databases">
        <title>The genome of the North American firefly Photinus pyralis.</title>
        <authorList>
            <consortium name="Photinus pyralis genome working group"/>
            <person name="Fallon T.R."/>
            <person name="Sander Lower S.E."/>
            <person name="Weng J.-K."/>
        </authorList>
    </citation>
    <scope>NUCLEOTIDE SEQUENCE</scope>
    <source>
        <strain evidence="11">TRF0915ILg1</strain>
        <tissue evidence="11">Whole body</tissue>
    </source>
</reference>
<dbReference type="Gene3D" id="3.10.10.10">
    <property type="entry name" value="HIV Type 1 Reverse Transcriptase, subunit A, domain 1"/>
    <property type="match status" value="1"/>
</dbReference>
<dbReference type="InterPro" id="IPR001878">
    <property type="entry name" value="Znf_CCHC"/>
</dbReference>
<dbReference type="FunFam" id="1.10.340.70:FF:000003">
    <property type="entry name" value="Protein CBG25708"/>
    <property type="match status" value="1"/>
</dbReference>
<dbReference type="Gene3D" id="1.10.340.70">
    <property type="match status" value="1"/>
</dbReference>
<dbReference type="InterPro" id="IPR041588">
    <property type="entry name" value="Integrase_H2C2"/>
</dbReference>
<keyword evidence="3" id="KW-0548">Nucleotidyltransferase</keyword>
<dbReference type="PANTHER" id="PTHR37984">
    <property type="entry name" value="PROTEIN CBG26694"/>
    <property type="match status" value="1"/>
</dbReference>
<dbReference type="EC" id="2.7.7.49" evidence="1"/>
<keyword evidence="8" id="KW-0862">Zinc</keyword>
<feature type="compositionally biased region" description="Polar residues" evidence="9">
    <location>
        <begin position="872"/>
        <end position="889"/>
    </location>
</feature>
<dbReference type="PANTHER" id="PTHR37984:SF5">
    <property type="entry name" value="PROTEIN NYNRIN-LIKE"/>
    <property type="match status" value="1"/>
</dbReference>
<evidence type="ECO:0000256" key="3">
    <source>
        <dbReference type="ARBA" id="ARBA00022695"/>
    </source>
</evidence>
<dbReference type="FunFam" id="3.10.20.370:FF:000001">
    <property type="entry name" value="Retrovirus-related Pol polyprotein from transposon 17.6-like protein"/>
    <property type="match status" value="1"/>
</dbReference>
<dbReference type="Pfam" id="PF17921">
    <property type="entry name" value="Integrase_H2C2"/>
    <property type="match status" value="1"/>
</dbReference>
<feature type="domain" description="CCHC-type" evidence="10">
    <location>
        <begin position="211"/>
        <end position="226"/>
    </location>
</feature>
<dbReference type="AlphaFoldDB" id="A0A8K0G361"/>
<keyword evidence="7" id="KW-0695">RNA-directed DNA polymerase</keyword>
<evidence type="ECO:0000256" key="8">
    <source>
        <dbReference type="PROSITE-ProRule" id="PRU00047"/>
    </source>
</evidence>
<organism evidence="11 12">
    <name type="scientific">Ignelater luminosus</name>
    <name type="common">Cucubano</name>
    <name type="synonym">Pyrophorus luminosus</name>
    <dbReference type="NCBI Taxonomy" id="2038154"/>
    <lineage>
        <taxon>Eukaryota</taxon>
        <taxon>Metazoa</taxon>
        <taxon>Ecdysozoa</taxon>
        <taxon>Arthropoda</taxon>
        <taxon>Hexapoda</taxon>
        <taxon>Insecta</taxon>
        <taxon>Pterygota</taxon>
        <taxon>Neoptera</taxon>
        <taxon>Endopterygota</taxon>
        <taxon>Coleoptera</taxon>
        <taxon>Polyphaga</taxon>
        <taxon>Elateriformia</taxon>
        <taxon>Elateroidea</taxon>
        <taxon>Elateridae</taxon>
        <taxon>Agrypninae</taxon>
        <taxon>Pyrophorini</taxon>
        <taxon>Ignelater</taxon>
    </lineage>
</organism>
<dbReference type="EMBL" id="VTPC01090184">
    <property type="protein sequence ID" value="KAF2884326.1"/>
    <property type="molecule type" value="Genomic_DNA"/>
</dbReference>
<evidence type="ECO:0000256" key="1">
    <source>
        <dbReference type="ARBA" id="ARBA00012493"/>
    </source>
</evidence>